<reference evidence="1 2" key="1">
    <citation type="journal article" date="2018" name="G3 (Bethesda)">
        <title>Phylogenetic and Phylogenomic Definition of Rhizopus Species.</title>
        <authorList>
            <person name="Gryganskyi A.P."/>
            <person name="Golan J."/>
            <person name="Dolatabadi S."/>
            <person name="Mondo S."/>
            <person name="Robb S."/>
            <person name="Idnurm A."/>
            <person name="Muszewska A."/>
            <person name="Steczkiewicz K."/>
            <person name="Masonjones S."/>
            <person name="Liao H.L."/>
            <person name="Gajdeczka M.T."/>
            <person name="Anike F."/>
            <person name="Vuek A."/>
            <person name="Anishchenko I.M."/>
            <person name="Voigt K."/>
            <person name="de Hoog G.S."/>
            <person name="Smith M.E."/>
            <person name="Heitman J."/>
            <person name="Vilgalys R."/>
            <person name="Stajich J.E."/>
        </authorList>
    </citation>
    <scope>NUCLEOTIDE SEQUENCE [LARGE SCALE GENOMIC DNA]</scope>
    <source>
        <strain evidence="1 2">LSU 92-RS-03</strain>
    </source>
</reference>
<dbReference type="Proteomes" id="UP000253551">
    <property type="component" value="Unassembled WGS sequence"/>
</dbReference>
<sequence length="492" mass="55636">MDIDPKYKDVVCPVLLQLKRDNTVSIKEVISELEDFIITDYSPEKTLIGFKGTWLSRIGVVFVLICSLTCPLAEDKKYFSFKRIEQRISNTLDEAADSTSTSTTSTASTTASTSSKKSELKVPFSDELKQTFVSNFHKLDIDHFWCLNSSEPSPISVEEKLFNYGLKCQYLHPIHSFVLDLGDLTLQEIFTEKELLEIQEFGSSLLVHPLDEATSPGLSKLGELDDMFELHNYFRKLDYHPLLEHLVAWMAMSITSTSFNFLGNEPLNTSLESDNLYRSWGFVNTICFYSKIEAISKEKSSMANSKATNSKRKLSSIEEVSRKATGRKMDSIYVGAETELGVLEIGSRKNDDTKDLKDGYLKLPIVMKDMLKIIVDKYPAIKEKVNIVGYSIQDNHISYMNMDSPKGYTTRIRRLKQLPYPTSSQDYTARMPALLTIAYNGFKTMNDTLSSIQSCKSQILPVIHSDDTFFLPPTLKSSKTTTSKVSESNFSL</sequence>
<evidence type="ECO:0000313" key="2">
    <source>
        <dbReference type="Proteomes" id="UP000253551"/>
    </source>
</evidence>
<protein>
    <submittedName>
        <fullName evidence="1">Uncharacterized protein</fullName>
    </submittedName>
</protein>
<accession>A0A367KLN2</accession>
<proteinExistence type="predicted"/>
<comment type="caution">
    <text evidence="1">The sequence shown here is derived from an EMBL/GenBank/DDBJ whole genome shotgun (WGS) entry which is preliminary data.</text>
</comment>
<organism evidence="1 2">
    <name type="scientific">Rhizopus stolonifer</name>
    <name type="common">Rhizopus nigricans</name>
    <dbReference type="NCBI Taxonomy" id="4846"/>
    <lineage>
        <taxon>Eukaryota</taxon>
        <taxon>Fungi</taxon>
        <taxon>Fungi incertae sedis</taxon>
        <taxon>Mucoromycota</taxon>
        <taxon>Mucoromycotina</taxon>
        <taxon>Mucoromycetes</taxon>
        <taxon>Mucorales</taxon>
        <taxon>Mucorineae</taxon>
        <taxon>Rhizopodaceae</taxon>
        <taxon>Rhizopus</taxon>
    </lineage>
</organism>
<name>A0A367KLN2_RHIST</name>
<dbReference type="EMBL" id="PJQM01001156">
    <property type="protein sequence ID" value="RCI03068.1"/>
    <property type="molecule type" value="Genomic_DNA"/>
</dbReference>
<gene>
    <name evidence="1" type="ORF">CU098_006777</name>
</gene>
<keyword evidence="2" id="KW-1185">Reference proteome</keyword>
<evidence type="ECO:0000313" key="1">
    <source>
        <dbReference type="EMBL" id="RCI03068.1"/>
    </source>
</evidence>
<dbReference type="OrthoDB" id="2251053at2759"/>
<dbReference type="AlphaFoldDB" id="A0A367KLN2"/>